<proteinExistence type="predicted"/>
<keyword evidence="3" id="KW-1185">Reference proteome</keyword>
<protein>
    <submittedName>
        <fullName evidence="2">Uncharacterized protein</fullName>
    </submittedName>
</protein>
<dbReference type="Proteomes" id="UP000186058">
    <property type="component" value="Unassembled WGS sequence"/>
</dbReference>
<dbReference type="EMBL" id="LVWI01000035">
    <property type="protein sequence ID" value="OKP87514.1"/>
    <property type="molecule type" value="Genomic_DNA"/>
</dbReference>
<organism evidence="2 3">
    <name type="scientific">Paenibacillus helianthi</name>
    <dbReference type="NCBI Taxonomy" id="1349432"/>
    <lineage>
        <taxon>Bacteria</taxon>
        <taxon>Bacillati</taxon>
        <taxon>Bacillota</taxon>
        <taxon>Bacilli</taxon>
        <taxon>Bacillales</taxon>
        <taxon>Paenibacillaceae</taxon>
        <taxon>Paenibacillus</taxon>
    </lineage>
</organism>
<keyword evidence="1" id="KW-0472">Membrane</keyword>
<name>A0ABX3ERJ0_9BACL</name>
<keyword evidence="1" id="KW-0812">Transmembrane</keyword>
<comment type="caution">
    <text evidence="2">The sequence shown here is derived from an EMBL/GenBank/DDBJ whole genome shotgun (WGS) entry which is preliminary data.</text>
</comment>
<gene>
    <name evidence="2" type="ORF">A3844_10665</name>
</gene>
<sequence>MAIEPLIFLTCIICFLSPILLRKIMLPLQVGAGILLVFAILAFHDEVQVKIIYLVAFIWVFGSISALSIKRK</sequence>
<reference evidence="2 3" key="1">
    <citation type="submission" date="2016-03" db="EMBL/GenBank/DDBJ databases">
        <authorList>
            <person name="Sant'Anna F.H."/>
            <person name="Ambrosini A."/>
            <person name="Souza R."/>
            <person name="Bach E."/>
            <person name="Fernandes G."/>
            <person name="Balsanelli E."/>
            <person name="Baura V.A."/>
            <person name="Souza E.M."/>
            <person name="Passaglia L."/>
        </authorList>
    </citation>
    <scope>NUCLEOTIDE SEQUENCE [LARGE SCALE GENOMIC DNA]</scope>
    <source>
        <strain evidence="2 3">P26E</strain>
    </source>
</reference>
<feature type="transmembrane region" description="Helical" evidence="1">
    <location>
        <begin position="6"/>
        <end position="21"/>
    </location>
</feature>
<accession>A0ABX3ERJ0</accession>
<keyword evidence="1" id="KW-1133">Transmembrane helix</keyword>
<feature type="transmembrane region" description="Helical" evidence="1">
    <location>
        <begin position="28"/>
        <end position="45"/>
    </location>
</feature>
<feature type="transmembrane region" description="Helical" evidence="1">
    <location>
        <begin position="51"/>
        <end position="69"/>
    </location>
</feature>
<evidence type="ECO:0000313" key="3">
    <source>
        <dbReference type="Proteomes" id="UP000186058"/>
    </source>
</evidence>
<evidence type="ECO:0000256" key="1">
    <source>
        <dbReference type="SAM" id="Phobius"/>
    </source>
</evidence>
<evidence type="ECO:0000313" key="2">
    <source>
        <dbReference type="EMBL" id="OKP87514.1"/>
    </source>
</evidence>